<keyword evidence="4" id="KW-0963">Cytoplasm</keyword>
<dbReference type="AlphaFoldDB" id="A0A1X2HNB8"/>
<evidence type="ECO:0000256" key="13">
    <source>
        <dbReference type="ARBA" id="ARBA00071062"/>
    </source>
</evidence>
<evidence type="ECO:0000256" key="2">
    <source>
        <dbReference type="ARBA" id="ARBA00004569"/>
    </source>
</evidence>
<keyword evidence="17" id="KW-1185">Reference proteome</keyword>
<dbReference type="FunCoup" id="A0A1X2HNB8">
    <property type="interactions" value="166"/>
</dbReference>
<dbReference type="OMA" id="QCVFENG"/>
<evidence type="ECO:0000313" key="16">
    <source>
        <dbReference type="EMBL" id="ORZ00885.1"/>
    </source>
</evidence>
<dbReference type="GO" id="GO:0033617">
    <property type="term" value="P:mitochondrial respiratory chain complex IV assembly"/>
    <property type="evidence" value="ECO:0007669"/>
    <property type="project" value="TreeGrafter"/>
</dbReference>
<dbReference type="GO" id="GO:0005507">
    <property type="term" value="F:copper ion binding"/>
    <property type="evidence" value="ECO:0007669"/>
    <property type="project" value="InterPro"/>
</dbReference>
<dbReference type="STRING" id="13706.A0A1X2HNB8"/>
<dbReference type="GO" id="GO:0016531">
    <property type="term" value="F:copper chaperone activity"/>
    <property type="evidence" value="ECO:0007669"/>
    <property type="project" value="InterPro"/>
</dbReference>
<evidence type="ECO:0000256" key="6">
    <source>
        <dbReference type="ARBA" id="ARBA00022990"/>
    </source>
</evidence>
<evidence type="ECO:0000313" key="17">
    <source>
        <dbReference type="Proteomes" id="UP000242180"/>
    </source>
</evidence>
<keyword evidence="10" id="KW-0143">Chaperone</keyword>
<comment type="function">
    <text evidence="11">Copper metallochaperone essential for the assembly of the mitochondrial respiratory chain complex IV (CIV), also known as cytochrome c oxidase. Binds two copper ions and delivers them to the metallochaperone SCO1 which transports the copper ions to the Cu(A) site on the cytochrome c oxidase subunit II (MT-CO2/COX2).</text>
</comment>
<dbReference type="InterPro" id="IPR009069">
    <property type="entry name" value="Cys_alpha_HP_mot_SF"/>
</dbReference>
<evidence type="ECO:0000256" key="12">
    <source>
        <dbReference type="ARBA" id="ARBA00065132"/>
    </source>
</evidence>
<dbReference type="PROSITE" id="PS51808">
    <property type="entry name" value="CHCH"/>
    <property type="match status" value="1"/>
</dbReference>
<evidence type="ECO:0000256" key="9">
    <source>
        <dbReference type="ARBA" id="ARBA00023157"/>
    </source>
</evidence>
<gene>
    <name evidence="16" type="ORF">BCR43DRAFT_485984</name>
</gene>
<evidence type="ECO:0000256" key="1">
    <source>
        <dbReference type="ARBA" id="ARBA00004496"/>
    </source>
</evidence>
<evidence type="ECO:0000256" key="4">
    <source>
        <dbReference type="ARBA" id="ARBA00022490"/>
    </source>
</evidence>
<dbReference type="InterPro" id="IPR007745">
    <property type="entry name" value="Cyt_c_oxidase_Cu-chaperone"/>
</dbReference>
<dbReference type="EMBL" id="MCGN01000002">
    <property type="protein sequence ID" value="ORZ00885.1"/>
    <property type="molecule type" value="Genomic_DNA"/>
</dbReference>
<comment type="caution">
    <text evidence="16">The sequence shown here is derived from an EMBL/GenBank/DDBJ whole genome shotgun (WGS) entry which is preliminary data.</text>
</comment>
<comment type="similarity">
    <text evidence="3">Belongs to the COX17 family.</text>
</comment>
<feature type="chain" id="PRO_5012755693" description="Cytochrome c oxidase copper chaperone" evidence="15">
    <location>
        <begin position="30"/>
        <end position="96"/>
    </location>
</feature>
<dbReference type="SUPFAM" id="SSF47072">
    <property type="entry name" value="Cysteine alpha-hairpin motif"/>
    <property type="match status" value="1"/>
</dbReference>
<evidence type="ECO:0000256" key="7">
    <source>
        <dbReference type="ARBA" id="ARBA00023008"/>
    </source>
</evidence>
<comment type="subcellular location">
    <subcellularLocation>
        <location evidence="1">Cytoplasm</location>
    </subcellularLocation>
    <subcellularLocation>
        <location evidence="2">Mitochondrion intermembrane space</location>
    </subcellularLocation>
</comment>
<dbReference type="PANTHER" id="PTHR16719">
    <property type="entry name" value="CYTOCHROME C OXIDASE COPPER CHAPERONE"/>
    <property type="match status" value="1"/>
</dbReference>
<evidence type="ECO:0000256" key="10">
    <source>
        <dbReference type="ARBA" id="ARBA00023186"/>
    </source>
</evidence>
<comment type="subunit">
    <text evidence="12">Interacts with COA1. Interacts with the chaperone CHCHD4; this is important for correct folding and the formation of disulfide bonds that stabilize the structure.</text>
</comment>
<evidence type="ECO:0000256" key="3">
    <source>
        <dbReference type="ARBA" id="ARBA00009241"/>
    </source>
</evidence>
<name>A0A1X2HNB8_SYNRA</name>
<feature type="binding site" evidence="14">
    <location>
        <position position="56"/>
    </location>
    <ligand>
        <name>Cu cation</name>
        <dbReference type="ChEBI" id="CHEBI:23378"/>
    </ligand>
</feature>
<dbReference type="OrthoDB" id="1915887at2759"/>
<evidence type="ECO:0000256" key="5">
    <source>
        <dbReference type="ARBA" id="ARBA00022723"/>
    </source>
</evidence>
<evidence type="ECO:0000256" key="8">
    <source>
        <dbReference type="ARBA" id="ARBA00023128"/>
    </source>
</evidence>
<feature type="binding site" evidence="14">
    <location>
        <position position="57"/>
    </location>
    <ligand>
        <name>Cu cation</name>
        <dbReference type="ChEBI" id="CHEBI:23378"/>
    </ligand>
</feature>
<evidence type="ECO:0000256" key="11">
    <source>
        <dbReference type="ARBA" id="ARBA00055863"/>
    </source>
</evidence>
<protein>
    <recommendedName>
        <fullName evidence="13">Cytochrome c oxidase copper chaperone</fullName>
    </recommendedName>
</protein>
<sequence length="96" mass="10795">MNHFFVRGSDNKKLLIFPLLLIHLTPVATMTESIKTTSTHSGELPIGKDGKPLKPCCACPETKKVRDQCIFDKGEEHCQDLIDAHLKCMRDLGFKI</sequence>
<evidence type="ECO:0000256" key="14">
    <source>
        <dbReference type="PIRSR" id="PIRSR607745-1"/>
    </source>
</evidence>
<dbReference type="InParanoid" id="A0A1X2HNB8"/>
<keyword evidence="8" id="KW-0496">Mitochondrion</keyword>
<keyword evidence="7 14" id="KW-0186">Copper</keyword>
<accession>A0A1X2HNB8</accession>
<keyword evidence="5 14" id="KW-0479">Metal-binding</keyword>
<keyword evidence="15" id="KW-0732">Signal</keyword>
<organism evidence="16 17">
    <name type="scientific">Syncephalastrum racemosum</name>
    <name type="common">Filamentous fungus</name>
    <dbReference type="NCBI Taxonomy" id="13706"/>
    <lineage>
        <taxon>Eukaryota</taxon>
        <taxon>Fungi</taxon>
        <taxon>Fungi incertae sedis</taxon>
        <taxon>Mucoromycota</taxon>
        <taxon>Mucoromycotina</taxon>
        <taxon>Mucoromycetes</taxon>
        <taxon>Mucorales</taxon>
        <taxon>Syncephalastraceae</taxon>
        <taxon>Syncephalastrum</taxon>
    </lineage>
</organism>
<dbReference type="Gene3D" id="1.10.287.1130">
    <property type="entry name" value="CytochromE C oxidase copper chaperone"/>
    <property type="match status" value="1"/>
</dbReference>
<feature type="signal peptide" evidence="15">
    <location>
        <begin position="1"/>
        <end position="29"/>
    </location>
</feature>
<reference evidence="16 17" key="1">
    <citation type="submission" date="2016-07" db="EMBL/GenBank/DDBJ databases">
        <title>Pervasive Adenine N6-methylation of Active Genes in Fungi.</title>
        <authorList>
            <consortium name="DOE Joint Genome Institute"/>
            <person name="Mondo S.J."/>
            <person name="Dannebaum R.O."/>
            <person name="Kuo R.C."/>
            <person name="Labutti K."/>
            <person name="Haridas S."/>
            <person name="Kuo A."/>
            <person name="Salamov A."/>
            <person name="Ahrendt S.R."/>
            <person name="Lipzen A."/>
            <person name="Sullivan W."/>
            <person name="Andreopoulos W.B."/>
            <person name="Clum A."/>
            <person name="Lindquist E."/>
            <person name="Daum C."/>
            <person name="Ramamoorthy G.K."/>
            <person name="Gryganskyi A."/>
            <person name="Culley D."/>
            <person name="Magnuson J.K."/>
            <person name="James T.Y."/>
            <person name="O'Malley M.A."/>
            <person name="Stajich J.E."/>
            <person name="Spatafora J.W."/>
            <person name="Visel A."/>
            <person name="Grigoriev I.V."/>
        </authorList>
    </citation>
    <scope>NUCLEOTIDE SEQUENCE [LARGE SCALE GENOMIC DNA]</scope>
    <source>
        <strain evidence="16 17">NRRL 2496</strain>
    </source>
</reference>
<proteinExistence type="inferred from homology"/>
<dbReference type="FunFam" id="1.10.287.1130:FF:000001">
    <property type="entry name" value="cytochrome c oxidase copper chaperone"/>
    <property type="match status" value="1"/>
</dbReference>
<evidence type="ECO:0000256" key="15">
    <source>
        <dbReference type="SAM" id="SignalP"/>
    </source>
</evidence>
<keyword evidence="9" id="KW-1015">Disulfide bond</keyword>
<dbReference type="Pfam" id="PF05051">
    <property type="entry name" value="COX17"/>
    <property type="match status" value="1"/>
</dbReference>
<dbReference type="Proteomes" id="UP000242180">
    <property type="component" value="Unassembled WGS sequence"/>
</dbReference>
<dbReference type="PANTHER" id="PTHR16719:SF0">
    <property type="entry name" value="CYTOCHROME C OXIDASE COPPER CHAPERONE"/>
    <property type="match status" value="1"/>
</dbReference>
<dbReference type="GO" id="GO:0005758">
    <property type="term" value="C:mitochondrial intermembrane space"/>
    <property type="evidence" value="ECO:0007669"/>
    <property type="project" value="UniProtKB-SubCell"/>
</dbReference>
<keyword evidence="6" id="KW-0007">Acetylation</keyword>